<dbReference type="OrthoDB" id="5574236at2"/>
<reference evidence="1 2" key="1">
    <citation type="submission" date="2017-03" db="EMBL/GenBank/DDBJ databases">
        <title>Complete genome sequence of Candidatus 'Thiodictyon syntrophicum' sp. nov. strain Cad16T, a photolithoautotroph purple sulfur bacterium isolated from an alpine meromictic lake.</title>
        <authorList>
            <person name="Luedin S.M."/>
            <person name="Pothier J.F."/>
            <person name="Danza F."/>
            <person name="Storelli N."/>
            <person name="Wittwer M."/>
            <person name="Tonolla M."/>
        </authorList>
    </citation>
    <scope>NUCLEOTIDE SEQUENCE [LARGE SCALE GENOMIC DNA]</scope>
    <source>
        <strain evidence="1 2">Cad16T</strain>
    </source>
</reference>
<evidence type="ECO:0000313" key="2">
    <source>
        <dbReference type="Proteomes" id="UP000232638"/>
    </source>
</evidence>
<gene>
    <name evidence="1" type="ORF">THSYN_23800</name>
</gene>
<name>A0A2K8UE14_9GAMM</name>
<dbReference type="Proteomes" id="UP000232638">
    <property type="component" value="Chromosome"/>
</dbReference>
<protein>
    <submittedName>
        <fullName evidence="1">Uncharacterized protein</fullName>
    </submittedName>
</protein>
<dbReference type="EMBL" id="CP020370">
    <property type="protein sequence ID" value="AUB83679.1"/>
    <property type="molecule type" value="Genomic_DNA"/>
</dbReference>
<dbReference type="RefSeq" id="WP_100921359.1">
    <property type="nucleotide sequence ID" value="NZ_CP020370.1"/>
</dbReference>
<organism evidence="1 2">
    <name type="scientific">Candidatus Thiodictyon syntrophicum</name>
    <dbReference type="NCBI Taxonomy" id="1166950"/>
    <lineage>
        <taxon>Bacteria</taxon>
        <taxon>Pseudomonadati</taxon>
        <taxon>Pseudomonadota</taxon>
        <taxon>Gammaproteobacteria</taxon>
        <taxon>Chromatiales</taxon>
        <taxon>Chromatiaceae</taxon>
        <taxon>Thiodictyon</taxon>
    </lineage>
</organism>
<proteinExistence type="predicted"/>
<dbReference type="KEGG" id="tsy:THSYN_23800"/>
<dbReference type="AlphaFoldDB" id="A0A2K8UE14"/>
<sequence length="73" mass="8007">MLKGYEVVYEKGRLKWLDEQPNIESARVIVTVLAEGCVEPGRRAPPASLAGKAEILGDIVAPLVDEADWECLK</sequence>
<evidence type="ECO:0000313" key="1">
    <source>
        <dbReference type="EMBL" id="AUB83679.1"/>
    </source>
</evidence>
<keyword evidence="2" id="KW-1185">Reference proteome</keyword>
<accession>A0A2K8UE14</accession>